<keyword evidence="2 7" id="KW-0547">Nucleotide-binding</keyword>
<dbReference type="InterPro" id="IPR002625">
    <property type="entry name" value="Smr_dom"/>
</dbReference>
<evidence type="ECO:0000256" key="3">
    <source>
        <dbReference type="ARBA" id="ARBA00022801"/>
    </source>
</evidence>
<evidence type="ECO:0000256" key="1">
    <source>
        <dbReference type="ARBA" id="ARBA00022730"/>
    </source>
</evidence>
<dbReference type="InterPro" id="IPR045076">
    <property type="entry name" value="MutS"/>
</dbReference>
<evidence type="ECO:0000256" key="8">
    <source>
        <dbReference type="SAM" id="Coils"/>
    </source>
</evidence>
<keyword evidence="5 7" id="KW-0694">RNA-binding</keyword>
<dbReference type="Gene3D" id="3.30.1370.110">
    <property type="match status" value="1"/>
</dbReference>
<dbReference type="EC" id="3.6.4.-" evidence="7"/>
<dbReference type="PANTHER" id="PTHR48466:SF2">
    <property type="entry name" value="OS10G0509000 PROTEIN"/>
    <property type="match status" value="1"/>
</dbReference>
<accession>A0A9D9H4F1</accession>
<dbReference type="AlphaFoldDB" id="A0A9D9H4F1"/>
<comment type="function">
    <text evidence="7">Acts as a ribosome collision sensor, splitting the ribosome into its 2 subunits. Detects stalled/collided 70S ribosomes which it binds and splits by an ATP-hydrolysis driven conformational change. Acts upstream of the ribosome quality control system (RQC), a ribosome-associated complex that mediates the extraction of incompletely synthesized nascent chains from stalled ribosomes and their subsequent degradation. Probably generates substrates for RQC.</text>
</comment>
<keyword evidence="3 7" id="KW-0378">Hydrolase</keyword>
<evidence type="ECO:0000259" key="9">
    <source>
        <dbReference type="PROSITE" id="PS50828"/>
    </source>
</evidence>
<dbReference type="EC" id="3.1.-.-" evidence="7"/>
<evidence type="ECO:0000313" key="11">
    <source>
        <dbReference type="Proteomes" id="UP000823615"/>
    </source>
</evidence>
<dbReference type="Pfam" id="PF01713">
    <property type="entry name" value="Smr"/>
    <property type="match status" value="1"/>
</dbReference>
<evidence type="ECO:0000256" key="6">
    <source>
        <dbReference type="ARBA" id="ARBA00023125"/>
    </source>
</evidence>
<evidence type="ECO:0000256" key="5">
    <source>
        <dbReference type="ARBA" id="ARBA00022884"/>
    </source>
</evidence>
<dbReference type="GO" id="GO:0045910">
    <property type="term" value="P:negative regulation of DNA recombination"/>
    <property type="evidence" value="ECO:0007669"/>
    <property type="project" value="InterPro"/>
</dbReference>
<dbReference type="EMBL" id="JADIMT010000011">
    <property type="protein sequence ID" value="MBO8435484.1"/>
    <property type="molecule type" value="Genomic_DNA"/>
</dbReference>
<dbReference type="Gene3D" id="3.40.50.300">
    <property type="entry name" value="P-loop containing nucleotide triphosphate hydrolases"/>
    <property type="match status" value="1"/>
</dbReference>
<comment type="function">
    <text evidence="7">Endonuclease that is involved in the suppression of homologous recombination and thus may have a key role in the control of bacterial genetic diversity.</text>
</comment>
<keyword evidence="8" id="KW-0175">Coiled coil</keyword>
<dbReference type="Proteomes" id="UP000823615">
    <property type="component" value="Unassembled WGS sequence"/>
</dbReference>
<dbReference type="InterPro" id="IPR027417">
    <property type="entry name" value="P-loop_NTPase"/>
</dbReference>
<proteinExistence type="inferred from homology"/>
<dbReference type="GO" id="GO:0030983">
    <property type="term" value="F:mismatched DNA binding"/>
    <property type="evidence" value="ECO:0007669"/>
    <property type="project" value="InterPro"/>
</dbReference>
<dbReference type="GO" id="GO:0005524">
    <property type="term" value="F:ATP binding"/>
    <property type="evidence" value="ECO:0007669"/>
    <property type="project" value="UniProtKB-UniRule"/>
</dbReference>
<dbReference type="GO" id="GO:0140664">
    <property type="term" value="F:ATP-dependent DNA damage sensor activity"/>
    <property type="evidence" value="ECO:0007669"/>
    <property type="project" value="InterPro"/>
</dbReference>
<dbReference type="SMART" id="SM00533">
    <property type="entry name" value="MUTSd"/>
    <property type="match status" value="1"/>
</dbReference>
<organism evidence="10 11">
    <name type="scientific">Candidatus Ornithospirochaeta stercoripullorum</name>
    <dbReference type="NCBI Taxonomy" id="2840899"/>
    <lineage>
        <taxon>Bacteria</taxon>
        <taxon>Pseudomonadati</taxon>
        <taxon>Spirochaetota</taxon>
        <taxon>Spirochaetia</taxon>
        <taxon>Spirochaetales</taxon>
        <taxon>Spirochaetaceae</taxon>
        <taxon>Spirochaetaceae incertae sedis</taxon>
        <taxon>Candidatus Ornithospirochaeta</taxon>
    </lineage>
</organism>
<keyword evidence="7" id="KW-0255">Endonuclease</keyword>
<feature type="domain" description="Smr" evidence="9">
    <location>
        <begin position="684"/>
        <end position="759"/>
    </location>
</feature>
<reference evidence="10" key="1">
    <citation type="submission" date="2020-10" db="EMBL/GenBank/DDBJ databases">
        <authorList>
            <person name="Gilroy R."/>
        </authorList>
    </citation>
    <scope>NUCLEOTIDE SEQUENCE</scope>
    <source>
        <strain evidence="10">7293</strain>
    </source>
</reference>
<dbReference type="PROSITE" id="PS00486">
    <property type="entry name" value="DNA_MISMATCH_REPAIR_2"/>
    <property type="match status" value="1"/>
</dbReference>
<dbReference type="SUPFAM" id="SSF48334">
    <property type="entry name" value="DNA repair protein MutS, domain III"/>
    <property type="match status" value="1"/>
</dbReference>
<dbReference type="SUPFAM" id="SSF160443">
    <property type="entry name" value="SMR domain-like"/>
    <property type="match status" value="1"/>
</dbReference>
<sequence length="759" mass="84792">MIDERTVRDTELDKVLDDIRKRALSPEGREAITSALVVSDRGIIQKRANKIEEYLNLLSGPTPDLFPYISDLFEFAENTHQDFAGEAIYRAGEFIHSYITMMRFLEKEDEVKEGDKALSDEILSSLDSEGDVRDDHPRLLPLIKARDAVRAERVRFSSRFIAEHRNLVQQSEAMFRSGRVVIPMRSDQKLLPGSFISGSSSSGNTLFAEPEGLLALNNEAVIAEERIRAEKMRILHMLSDSVRSFLPALKAMLAEVIDFDFHYSFALWAKRVKASHPREGKTLSLVAARHPLLGDKAVPVSIKLPEGVRALVLSGANAGGKTVTMKTIALLSLLNQIAGYIPAEPESVLPVYSSVYTDIGDGQSILDSASTFSSHMKNIAEMTRTMDSESLVLLDELGSGTDPEEGAALSRAILKYFASHASLTCITSHYSAVKSYAYSEDNMMNASMEFDERSGMPTYRVLEGIPGDSHALATAKRMRMPREITEMAAAELRGGDADSGRIIKALISKERTLDRKITELALQKRREEQLAKELEEKEKNVQEKENELRKEGIREISRYLSSTRSFLERLVMEVRTGTLTQEKTKKVKTYIKSIEDKLSEEEKLVTEDEPVSDDVPLFEGDRVLCGSAKAKGSVIAIQKNTVTVLLDNGLKMDIKRSMVHHAPPEEKSAGVSYHGTKRHADYTIDVRGMTLEESLRKLDDQIEAALLSSLQSFSIIHGYGDGILSRGIHEYLKKRKEVKDYRFARPEDGGMGKTYVELF</sequence>
<dbReference type="PANTHER" id="PTHR48466">
    <property type="entry name" value="OS10G0509000 PROTEIN-RELATED"/>
    <property type="match status" value="1"/>
</dbReference>
<dbReference type="GO" id="GO:0004519">
    <property type="term" value="F:endonuclease activity"/>
    <property type="evidence" value="ECO:0007669"/>
    <property type="project" value="UniProtKB-UniRule"/>
</dbReference>
<keyword evidence="7" id="KW-0540">Nuclease</keyword>
<dbReference type="InterPro" id="IPR007696">
    <property type="entry name" value="DNA_mismatch_repair_MutS_core"/>
</dbReference>
<keyword evidence="1 7" id="KW-0699">rRNA-binding</keyword>
<comment type="similarity">
    <text evidence="7">Belongs to the DNA mismatch repair MutS family. MutS2 subfamily.</text>
</comment>
<comment type="caution">
    <text evidence="10">The sequence shown here is derived from an EMBL/GenBank/DDBJ whole genome shotgun (WGS) entry which is preliminary data.</text>
</comment>
<evidence type="ECO:0000313" key="10">
    <source>
        <dbReference type="EMBL" id="MBO8435484.1"/>
    </source>
</evidence>
<evidence type="ECO:0000256" key="4">
    <source>
        <dbReference type="ARBA" id="ARBA00022840"/>
    </source>
</evidence>
<keyword evidence="6 7" id="KW-0238">DNA-binding</keyword>
<feature type="coiled-coil region" evidence="8">
    <location>
        <begin position="517"/>
        <end position="554"/>
    </location>
</feature>
<name>A0A9D9H4F1_9SPIO</name>
<evidence type="ECO:0000256" key="7">
    <source>
        <dbReference type="HAMAP-Rule" id="MF_00092"/>
    </source>
</evidence>
<dbReference type="NCBIfam" id="TIGR01069">
    <property type="entry name" value="mutS2"/>
    <property type="match status" value="1"/>
</dbReference>
<dbReference type="PIRSF" id="PIRSF005814">
    <property type="entry name" value="MutS_YshD"/>
    <property type="match status" value="1"/>
</dbReference>
<dbReference type="GO" id="GO:0043023">
    <property type="term" value="F:ribosomal large subunit binding"/>
    <property type="evidence" value="ECO:0007669"/>
    <property type="project" value="UniProtKB-UniRule"/>
</dbReference>
<dbReference type="SMART" id="SM00463">
    <property type="entry name" value="SMR"/>
    <property type="match status" value="1"/>
</dbReference>
<dbReference type="GO" id="GO:0006298">
    <property type="term" value="P:mismatch repair"/>
    <property type="evidence" value="ECO:0007669"/>
    <property type="project" value="InterPro"/>
</dbReference>
<dbReference type="SUPFAM" id="SSF52540">
    <property type="entry name" value="P-loop containing nucleoside triphosphate hydrolases"/>
    <property type="match status" value="1"/>
</dbReference>
<dbReference type="PROSITE" id="PS50828">
    <property type="entry name" value="SMR"/>
    <property type="match status" value="1"/>
</dbReference>
<reference evidence="10" key="2">
    <citation type="journal article" date="2021" name="PeerJ">
        <title>Extensive microbial diversity within the chicken gut microbiome revealed by metagenomics and culture.</title>
        <authorList>
            <person name="Gilroy R."/>
            <person name="Ravi A."/>
            <person name="Getino M."/>
            <person name="Pursley I."/>
            <person name="Horton D.L."/>
            <person name="Alikhan N.F."/>
            <person name="Baker D."/>
            <person name="Gharbi K."/>
            <person name="Hall N."/>
            <person name="Watson M."/>
            <person name="Adriaenssens E.M."/>
            <person name="Foster-Nyarko E."/>
            <person name="Jarju S."/>
            <person name="Secka A."/>
            <person name="Antonio M."/>
            <person name="Oren A."/>
            <person name="Chaudhuri R.R."/>
            <person name="La Ragione R."/>
            <person name="Hildebrand F."/>
            <person name="Pallen M.J."/>
        </authorList>
    </citation>
    <scope>NUCLEOTIDE SEQUENCE</scope>
    <source>
        <strain evidence="10">7293</strain>
    </source>
</reference>
<dbReference type="GO" id="GO:0019843">
    <property type="term" value="F:rRNA binding"/>
    <property type="evidence" value="ECO:0007669"/>
    <property type="project" value="UniProtKB-UniRule"/>
</dbReference>
<dbReference type="GO" id="GO:0072344">
    <property type="term" value="P:rescue of stalled ribosome"/>
    <property type="evidence" value="ECO:0007669"/>
    <property type="project" value="UniProtKB-UniRule"/>
</dbReference>
<protein>
    <recommendedName>
        <fullName evidence="7">Endonuclease MutS2</fullName>
        <ecNumber evidence="7">3.1.-.-</ecNumber>
    </recommendedName>
    <alternativeName>
        <fullName evidence="7">Ribosome-associated protein quality control-upstream factor</fullName>
        <shortName evidence="7">RQC-upstream factor</shortName>
        <shortName evidence="7">RqcU</shortName>
        <ecNumber evidence="7">3.6.4.-</ecNumber>
    </alternativeName>
</protein>
<evidence type="ECO:0000256" key="2">
    <source>
        <dbReference type="ARBA" id="ARBA00022741"/>
    </source>
</evidence>
<feature type="binding site" evidence="7">
    <location>
        <begin position="315"/>
        <end position="322"/>
    </location>
    <ligand>
        <name>ATP</name>
        <dbReference type="ChEBI" id="CHEBI:30616"/>
    </ligand>
</feature>
<dbReference type="GO" id="GO:0016887">
    <property type="term" value="F:ATP hydrolysis activity"/>
    <property type="evidence" value="ECO:0007669"/>
    <property type="project" value="InterPro"/>
</dbReference>
<gene>
    <name evidence="7" type="primary">mutS2</name>
    <name evidence="7" type="synonym">rqcU</name>
    <name evidence="10" type="ORF">IAA97_00665</name>
</gene>
<comment type="subunit">
    <text evidence="7">Homodimer. Binds to stalled ribosomes, contacting rRNA.</text>
</comment>
<dbReference type="InterPro" id="IPR036063">
    <property type="entry name" value="Smr_dom_sf"/>
</dbReference>
<dbReference type="FunFam" id="3.40.50.300:FF:000830">
    <property type="entry name" value="Endonuclease MutS2"/>
    <property type="match status" value="1"/>
</dbReference>
<keyword evidence="4 7" id="KW-0067">ATP-binding</keyword>
<dbReference type="InterPro" id="IPR005747">
    <property type="entry name" value="MutS2"/>
</dbReference>
<dbReference type="HAMAP" id="MF_00092">
    <property type="entry name" value="MutS2"/>
    <property type="match status" value="1"/>
</dbReference>
<dbReference type="Pfam" id="PF00488">
    <property type="entry name" value="MutS_V"/>
    <property type="match status" value="1"/>
</dbReference>
<dbReference type="InterPro" id="IPR000432">
    <property type="entry name" value="DNA_mismatch_repair_MutS_C"/>
</dbReference>
<dbReference type="SMART" id="SM00534">
    <property type="entry name" value="MUTSac"/>
    <property type="match status" value="1"/>
</dbReference>
<dbReference type="InterPro" id="IPR036187">
    <property type="entry name" value="DNA_mismatch_repair_MutS_sf"/>
</dbReference>